<dbReference type="EMBL" id="SNXW01000010">
    <property type="protein sequence ID" value="TDP80817.1"/>
    <property type="molecule type" value="Genomic_DNA"/>
</dbReference>
<evidence type="ECO:0000256" key="1">
    <source>
        <dbReference type="ARBA" id="ARBA00004651"/>
    </source>
</evidence>
<dbReference type="Proteomes" id="UP000294593">
    <property type="component" value="Unassembled WGS sequence"/>
</dbReference>
<keyword evidence="3" id="KW-0813">Transport</keyword>
<dbReference type="GO" id="GO:0005886">
    <property type="term" value="C:plasma membrane"/>
    <property type="evidence" value="ECO:0007669"/>
    <property type="project" value="UniProtKB-SubCell"/>
</dbReference>
<evidence type="ECO:0000313" key="9">
    <source>
        <dbReference type="EMBL" id="TDP80817.1"/>
    </source>
</evidence>
<dbReference type="InterPro" id="IPR038770">
    <property type="entry name" value="Na+/solute_symporter_sf"/>
</dbReference>
<feature type="transmembrane region" description="Helical" evidence="8">
    <location>
        <begin position="263"/>
        <end position="285"/>
    </location>
</feature>
<comment type="caution">
    <text evidence="9">The sequence shown here is derived from an EMBL/GenBank/DDBJ whole genome shotgun (WGS) entry which is preliminary data.</text>
</comment>
<feature type="transmembrane region" description="Helical" evidence="8">
    <location>
        <begin position="6"/>
        <end position="22"/>
    </location>
</feature>
<feature type="transmembrane region" description="Helical" evidence="8">
    <location>
        <begin position="214"/>
        <end position="235"/>
    </location>
</feature>
<name>A0A4R6R5K9_9BURK</name>
<keyword evidence="6 8" id="KW-1133">Transmembrane helix</keyword>
<evidence type="ECO:0000256" key="2">
    <source>
        <dbReference type="ARBA" id="ARBA00010145"/>
    </source>
</evidence>
<dbReference type="RefSeq" id="WP_133610764.1">
    <property type="nucleotide sequence ID" value="NZ_SNXW01000010.1"/>
</dbReference>
<dbReference type="GO" id="GO:0055085">
    <property type="term" value="P:transmembrane transport"/>
    <property type="evidence" value="ECO:0007669"/>
    <property type="project" value="InterPro"/>
</dbReference>
<dbReference type="InterPro" id="IPR004776">
    <property type="entry name" value="Mem_transp_PIN-like"/>
</dbReference>
<feature type="transmembrane region" description="Helical" evidence="8">
    <location>
        <begin position="189"/>
        <end position="208"/>
    </location>
</feature>
<organism evidence="9 10">
    <name type="scientific">Aquabacterium commune</name>
    <dbReference type="NCBI Taxonomy" id="70586"/>
    <lineage>
        <taxon>Bacteria</taxon>
        <taxon>Pseudomonadati</taxon>
        <taxon>Pseudomonadota</taxon>
        <taxon>Betaproteobacteria</taxon>
        <taxon>Burkholderiales</taxon>
        <taxon>Aquabacterium</taxon>
    </lineage>
</organism>
<feature type="transmembrane region" description="Helical" evidence="8">
    <location>
        <begin position="126"/>
        <end position="145"/>
    </location>
</feature>
<gene>
    <name evidence="9" type="ORF">EV672_11032</name>
</gene>
<accession>A0A4R6R5K9</accession>
<evidence type="ECO:0000256" key="5">
    <source>
        <dbReference type="ARBA" id="ARBA00022692"/>
    </source>
</evidence>
<dbReference type="PANTHER" id="PTHR36838:SF3">
    <property type="entry name" value="TRANSPORTER AUXIN EFFLUX CARRIER EC FAMILY"/>
    <property type="match status" value="1"/>
</dbReference>
<sequence length="354" mass="36499">MLDVLALMAPFFGLVALGWIAARRGLLPVDGIGGLMTFVLYFALSALLLRLAAQGRLQAGASATLLWVYAAASLAVMGLGLWWARRAGLSRRNGALAALVTAFPNTGFLGLPLLTSLLGPDAAGPVAATLLIDVLVSCSLAMAWAHSHPHPHPDTPAGESDDLPADLDANDPGPLVALKRSLLGALRNPLLQAMALGLVLSTLGWTLPKPVDDILRLLGQAATPVALVTLGAIVARSQMRPGVNASAVSVLADVPAQGVTPSLWWLVALKLLVHPALVWLAAAVAAELGHALPHLSVLALTLAAALPSAANVSMLAEREGADTAMVARVILWTTAAAVVTLLLWSSVLRVHAAV</sequence>
<keyword evidence="5 8" id="KW-0812">Transmembrane</keyword>
<dbReference type="Pfam" id="PF03547">
    <property type="entry name" value="Mem_trans"/>
    <property type="match status" value="1"/>
</dbReference>
<protein>
    <recommendedName>
        <fullName evidence="11">Permease</fullName>
    </recommendedName>
</protein>
<dbReference type="Gene3D" id="1.20.1530.20">
    <property type="match status" value="1"/>
</dbReference>
<evidence type="ECO:0000313" key="10">
    <source>
        <dbReference type="Proteomes" id="UP000294593"/>
    </source>
</evidence>
<dbReference type="PANTHER" id="PTHR36838">
    <property type="entry name" value="AUXIN EFFLUX CARRIER FAMILY PROTEIN"/>
    <property type="match status" value="1"/>
</dbReference>
<evidence type="ECO:0000256" key="6">
    <source>
        <dbReference type="ARBA" id="ARBA00022989"/>
    </source>
</evidence>
<comment type="subcellular location">
    <subcellularLocation>
        <location evidence="1">Cell membrane</location>
        <topology evidence="1">Multi-pass membrane protein</topology>
    </subcellularLocation>
</comment>
<keyword evidence="4" id="KW-1003">Cell membrane</keyword>
<proteinExistence type="inferred from homology"/>
<dbReference type="AlphaFoldDB" id="A0A4R6R5K9"/>
<feature type="transmembrane region" description="Helical" evidence="8">
    <location>
        <begin position="325"/>
        <end position="344"/>
    </location>
</feature>
<keyword evidence="10" id="KW-1185">Reference proteome</keyword>
<comment type="similarity">
    <text evidence="2">Belongs to the auxin efflux carrier (TC 2.A.69) family.</text>
</comment>
<feature type="transmembrane region" description="Helical" evidence="8">
    <location>
        <begin position="34"/>
        <end position="53"/>
    </location>
</feature>
<feature type="transmembrane region" description="Helical" evidence="8">
    <location>
        <begin position="65"/>
        <end position="84"/>
    </location>
</feature>
<evidence type="ECO:0000256" key="4">
    <source>
        <dbReference type="ARBA" id="ARBA00022475"/>
    </source>
</evidence>
<keyword evidence="7 8" id="KW-0472">Membrane</keyword>
<evidence type="ECO:0000256" key="7">
    <source>
        <dbReference type="ARBA" id="ARBA00023136"/>
    </source>
</evidence>
<evidence type="ECO:0000256" key="8">
    <source>
        <dbReference type="SAM" id="Phobius"/>
    </source>
</evidence>
<evidence type="ECO:0008006" key="11">
    <source>
        <dbReference type="Google" id="ProtNLM"/>
    </source>
</evidence>
<evidence type="ECO:0000256" key="3">
    <source>
        <dbReference type="ARBA" id="ARBA00022448"/>
    </source>
</evidence>
<feature type="transmembrane region" description="Helical" evidence="8">
    <location>
        <begin position="291"/>
        <end position="313"/>
    </location>
</feature>
<reference evidence="9 10" key="1">
    <citation type="submission" date="2019-03" db="EMBL/GenBank/DDBJ databases">
        <title>Genomic Encyclopedia of Type Strains, Phase IV (KMG-IV): sequencing the most valuable type-strain genomes for metagenomic binning, comparative biology and taxonomic classification.</title>
        <authorList>
            <person name="Goeker M."/>
        </authorList>
    </citation>
    <scope>NUCLEOTIDE SEQUENCE [LARGE SCALE GENOMIC DNA]</scope>
    <source>
        <strain evidence="9 10">DSM 11901</strain>
    </source>
</reference>
<feature type="transmembrane region" description="Helical" evidence="8">
    <location>
        <begin position="96"/>
        <end position="114"/>
    </location>
</feature>
<dbReference type="OrthoDB" id="3435874at2"/>